<dbReference type="PANTHER" id="PTHR34606:SF15">
    <property type="entry name" value="BON DOMAIN-CONTAINING PROTEIN"/>
    <property type="match status" value="1"/>
</dbReference>
<comment type="caution">
    <text evidence="3">The sequence shown here is derived from an EMBL/GenBank/DDBJ whole genome shotgun (WGS) entry which is preliminary data.</text>
</comment>
<sequence length="122" mass="12430">MKATQAFKLAVSVMLIGASLQAYGQDASAPVGGASETARTAAQQNKAARAANRALSRRVRAALAKDKNIDVANVTVRAKEGAVTLQGTVPDSSQIDRATGVAQRVAGVTSLKNALTVRPAGS</sequence>
<dbReference type="InterPro" id="IPR007055">
    <property type="entry name" value="BON_dom"/>
</dbReference>
<dbReference type="EMBL" id="FCOE02000028">
    <property type="protein sequence ID" value="SAK86980.1"/>
    <property type="molecule type" value="Genomic_DNA"/>
</dbReference>
<reference evidence="3" key="1">
    <citation type="submission" date="2016-01" db="EMBL/GenBank/DDBJ databases">
        <authorList>
            <person name="Peeters C."/>
        </authorList>
    </citation>
    <scope>NUCLEOTIDE SEQUENCE [LARGE SCALE GENOMIC DNA]</scope>
    <source>
        <strain evidence="3">LMG 29323</strain>
    </source>
</reference>
<dbReference type="Proteomes" id="UP000054911">
    <property type="component" value="Unassembled WGS sequence"/>
</dbReference>
<protein>
    <submittedName>
        <fullName evidence="3">Lipoprotein</fullName>
    </submittedName>
</protein>
<dbReference type="OrthoDB" id="9010075at2"/>
<dbReference type="AlphaFoldDB" id="A0A158CXY1"/>
<keyword evidence="1" id="KW-0732">Signal</keyword>
<gene>
    <name evidence="3" type="ORF">AWB80_05995</name>
</gene>
<feature type="signal peptide" evidence="1">
    <location>
        <begin position="1"/>
        <end position="24"/>
    </location>
</feature>
<dbReference type="Pfam" id="PF04972">
    <property type="entry name" value="BON"/>
    <property type="match status" value="1"/>
</dbReference>
<name>A0A158CXY1_9BURK</name>
<dbReference type="RefSeq" id="WP_061178343.1">
    <property type="nucleotide sequence ID" value="NZ_FCOE02000028.1"/>
</dbReference>
<evidence type="ECO:0000256" key="1">
    <source>
        <dbReference type="SAM" id="SignalP"/>
    </source>
</evidence>
<evidence type="ECO:0000313" key="3">
    <source>
        <dbReference type="EMBL" id="SAK86980.1"/>
    </source>
</evidence>
<keyword evidence="4" id="KW-1185">Reference proteome</keyword>
<feature type="domain" description="BON" evidence="2">
    <location>
        <begin position="51"/>
        <end position="119"/>
    </location>
</feature>
<dbReference type="Gene3D" id="3.30.1340.30">
    <property type="match status" value="1"/>
</dbReference>
<dbReference type="InterPro" id="IPR051686">
    <property type="entry name" value="Lipoprotein_DolP"/>
</dbReference>
<organism evidence="3 4">
    <name type="scientific">Caballeronia pedi</name>
    <dbReference type="NCBI Taxonomy" id="1777141"/>
    <lineage>
        <taxon>Bacteria</taxon>
        <taxon>Pseudomonadati</taxon>
        <taxon>Pseudomonadota</taxon>
        <taxon>Betaproteobacteria</taxon>
        <taxon>Burkholderiales</taxon>
        <taxon>Burkholderiaceae</taxon>
        <taxon>Caballeronia</taxon>
    </lineage>
</organism>
<evidence type="ECO:0000313" key="4">
    <source>
        <dbReference type="Proteomes" id="UP000054911"/>
    </source>
</evidence>
<dbReference type="PROSITE" id="PS50914">
    <property type="entry name" value="BON"/>
    <property type="match status" value="1"/>
</dbReference>
<proteinExistence type="predicted"/>
<dbReference type="PANTHER" id="PTHR34606">
    <property type="entry name" value="BON DOMAIN-CONTAINING PROTEIN"/>
    <property type="match status" value="1"/>
</dbReference>
<keyword evidence="3" id="KW-0449">Lipoprotein</keyword>
<accession>A0A158CXY1</accession>
<evidence type="ECO:0000259" key="2">
    <source>
        <dbReference type="PROSITE" id="PS50914"/>
    </source>
</evidence>
<dbReference type="STRING" id="1777141.AWB80_05995"/>
<feature type="chain" id="PRO_5007623536" evidence="1">
    <location>
        <begin position="25"/>
        <end position="122"/>
    </location>
</feature>